<dbReference type="PROSITE" id="PS51257">
    <property type="entry name" value="PROKAR_LIPOPROTEIN"/>
    <property type="match status" value="1"/>
</dbReference>
<dbReference type="Proteomes" id="UP000315648">
    <property type="component" value="Unassembled WGS sequence"/>
</dbReference>
<keyword evidence="3" id="KW-1185">Reference proteome</keyword>
<feature type="signal peptide" evidence="1">
    <location>
        <begin position="1"/>
        <end position="20"/>
    </location>
</feature>
<keyword evidence="1" id="KW-0732">Signal</keyword>
<dbReference type="EMBL" id="VMBG01000001">
    <property type="protein sequence ID" value="TSJ79130.1"/>
    <property type="molecule type" value="Genomic_DNA"/>
</dbReference>
<feature type="chain" id="PRO_5021925662" description="Outer membrane protein assembly factor BamE" evidence="1">
    <location>
        <begin position="21"/>
        <end position="140"/>
    </location>
</feature>
<reference evidence="2 3" key="1">
    <citation type="submission" date="2019-07" db="EMBL/GenBank/DDBJ databases">
        <title>Description of 53C-WASEF.</title>
        <authorList>
            <person name="Pitt A."/>
            <person name="Hahn M.W."/>
        </authorList>
    </citation>
    <scope>NUCLEOTIDE SEQUENCE [LARGE SCALE GENOMIC DNA]</scope>
    <source>
        <strain evidence="2 3">53C-WASEF</strain>
    </source>
</reference>
<evidence type="ECO:0000313" key="2">
    <source>
        <dbReference type="EMBL" id="TSJ79130.1"/>
    </source>
</evidence>
<proteinExistence type="predicted"/>
<accession>A0A556QR70</accession>
<gene>
    <name evidence="2" type="ORF">FPL22_07505</name>
</gene>
<comment type="caution">
    <text evidence="2">The sequence shown here is derived from an EMBL/GenBank/DDBJ whole genome shotgun (WGS) entry which is preliminary data.</text>
</comment>
<dbReference type="AlphaFoldDB" id="A0A556QR70"/>
<evidence type="ECO:0000313" key="3">
    <source>
        <dbReference type="Proteomes" id="UP000315648"/>
    </source>
</evidence>
<dbReference type="RefSeq" id="WP_144229473.1">
    <property type="nucleotide sequence ID" value="NZ_CBCRVV010000005.1"/>
</dbReference>
<evidence type="ECO:0008006" key="4">
    <source>
        <dbReference type="Google" id="ProtNLM"/>
    </source>
</evidence>
<dbReference type="OrthoDB" id="196920at2"/>
<evidence type="ECO:0000256" key="1">
    <source>
        <dbReference type="SAM" id="SignalP"/>
    </source>
</evidence>
<protein>
    <recommendedName>
        <fullName evidence="4">Outer membrane protein assembly factor BamE</fullName>
    </recommendedName>
</protein>
<organism evidence="2 3">
    <name type="scientific">Rariglobus hedericola</name>
    <dbReference type="NCBI Taxonomy" id="2597822"/>
    <lineage>
        <taxon>Bacteria</taxon>
        <taxon>Pseudomonadati</taxon>
        <taxon>Verrucomicrobiota</taxon>
        <taxon>Opitutia</taxon>
        <taxon>Opitutales</taxon>
        <taxon>Opitutaceae</taxon>
        <taxon>Rariglobus</taxon>
    </lineage>
</organism>
<name>A0A556QR70_9BACT</name>
<sequence length="140" mass="14738">MKTPLPFCLSLMLITLSAGCSSSPQSRISKNQGAYDSYPAEVRTAISKGEVQVGFNPDQVKLALGAPDRVLTRKSSSGDSEVWVYRDKSPSFGLGLGVGLGGGPVGVGAGVNTSGREFPDEKMRVVFTAGRVTAIEQTER</sequence>